<evidence type="ECO:0000313" key="2">
    <source>
        <dbReference type="EMBL" id="WIW71818.1"/>
    </source>
</evidence>
<name>A0A9Y2AL25_9FIRM</name>
<dbReference type="KEGG" id="sgbi:P3F81_05870"/>
<keyword evidence="3" id="KW-1185">Reference proteome</keyword>
<sequence length="97" mass="10840">MENERINKLDKQIDKLADRLESMRIAEYIDLLQKPSKIIYLNFLAGISKGLGIAVGATIVFAILIDLLSRLIVLNLPVIGDFIVQILHIIEAKQGNL</sequence>
<organism evidence="2 3">
    <name type="scientific">Selenobaculum gibii</name>
    <dbReference type="NCBI Taxonomy" id="3054208"/>
    <lineage>
        <taxon>Bacteria</taxon>
        <taxon>Bacillati</taxon>
        <taxon>Bacillota</taxon>
        <taxon>Negativicutes</taxon>
        <taxon>Selenomonadales</taxon>
        <taxon>Selenomonadaceae</taxon>
        <taxon>Selenobaculum</taxon>
    </lineage>
</organism>
<protein>
    <submittedName>
        <fullName evidence="2">DUF5665 domain-containing protein</fullName>
    </submittedName>
</protein>
<keyword evidence="1" id="KW-1133">Transmembrane helix</keyword>
<dbReference type="AlphaFoldDB" id="A0A9Y2AL25"/>
<reference evidence="2" key="1">
    <citation type="submission" date="2023-03" db="EMBL/GenBank/DDBJ databases">
        <title>Selenobaculum gbiensis gen. nov. sp. nov., a new bacterium isolated from the gut microbiota of IBD patient.</title>
        <authorList>
            <person name="Yeo S."/>
            <person name="Park H."/>
            <person name="Huh C.S."/>
        </authorList>
    </citation>
    <scope>NUCLEOTIDE SEQUENCE</scope>
    <source>
        <strain evidence="2">ICN-92133</strain>
    </source>
</reference>
<proteinExistence type="predicted"/>
<dbReference type="InterPro" id="IPR043723">
    <property type="entry name" value="DUF5665"/>
</dbReference>
<dbReference type="Proteomes" id="UP001243623">
    <property type="component" value="Chromosome"/>
</dbReference>
<keyword evidence="1" id="KW-0812">Transmembrane</keyword>
<dbReference type="Pfam" id="PF18910">
    <property type="entry name" value="DUF5665"/>
    <property type="match status" value="1"/>
</dbReference>
<dbReference type="RefSeq" id="WP_147668365.1">
    <property type="nucleotide sequence ID" value="NZ_CP120678.1"/>
</dbReference>
<accession>A0A9Y2AL25</accession>
<gene>
    <name evidence="2" type="ORF">P3F81_05870</name>
</gene>
<dbReference type="EMBL" id="CP120678">
    <property type="protein sequence ID" value="WIW71818.1"/>
    <property type="molecule type" value="Genomic_DNA"/>
</dbReference>
<feature type="transmembrane region" description="Helical" evidence="1">
    <location>
        <begin position="39"/>
        <end position="65"/>
    </location>
</feature>
<evidence type="ECO:0000256" key="1">
    <source>
        <dbReference type="SAM" id="Phobius"/>
    </source>
</evidence>
<evidence type="ECO:0000313" key="3">
    <source>
        <dbReference type="Proteomes" id="UP001243623"/>
    </source>
</evidence>
<keyword evidence="1" id="KW-0472">Membrane</keyword>